<name>A0A8D4P5T9_CYDPO</name>
<dbReference type="InterPro" id="IPR036396">
    <property type="entry name" value="Cyt_P450_sf"/>
</dbReference>
<dbReference type="AlphaFoldDB" id="A0A8D4P5T9"/>
<dbReference type="EMBL" id="MF574703">
    <property type="protein sequence ID" value="AZJ25116.1"/>
    <property type="molecule type" value="mRNA"/>
</dbReference>
<dbReference type="PRINTS" id="PR00463">
    <property type="entry name" value="EP450I"/>
</dbReference>
<dbReference type="InterPro" id="IPR002401">
    <property type="entry name" value="Cyt_P450_E_grp-I"/>
</dbReference>
<comment type="similarity">
    <text evidence="5 15">Belongs to the cytochrome P450 family.</text>
</comment>
<comment type="cofactor">
    <cofactor evidence="1 14">
        <name>heme</name>
        <dbReference type="ChEBI" id="CHEBI:30413"/>
    </cofactor>
</comment>
<feature type="binding site" description="axial binding residue" evidence="14">
    <location>
        <position position="443"/>
    </location>
    <ligand>
        <name>heme</name>
        <dbReference type="ChEBI" id="CHEBI:30413"/>
    </ligand>
    <ligandPart>
        <name>Fe</name>
        <dbReference type="ChEBI" id="CHEBI:18248"/>
    </ligandPart>
</feature>
<dbReference type="PANTHER" id="PTHR24291">
    <property type="entry name" value="CYTOCHROME P450 FAMILY 4"/>
    <property type="match status" value="1"/>
</dbReference>
<dbReference type="InterPro" id="IPR001128">
    <property type="entry name" value="Cyt_P450"/>
</dbReference>
<sequence length="504" mass="57755">MTWLFILLGLWIWWISGYKYRKRMRQIAKELPTTIPAMPLVGHAYILMGNDEDRMKGLQKFGRDAIRQGGTIGYWLGQDLNIAVADPEVADLILKNCLTKHEKIMNCIRIFTGNGSLAAPVHVWRPRRKILSPIFSPRNLNAFVEIFAKQSATMVELLRPMVAAGDFSIWKYVATYTFDAVTETNLGVKMNSQKNMDHPYLDAFDKCVSFIGARILSPWLHPNVIYRMVPSYRQCKDCVSYIDKFVGKTISEKRKAVNGLRGKIENDAMEPKKTRTLVELLMEAPENERKLDDLELLEESKVIISAGTDTSAIGACNTLLMLARHPKVQEAVYKELHEVFGDSDRRATVEDLSRLKYLEMVIKESLRMYPPVPAVVREPIDDIKLPNGTTLTKGIAIVVYIWAVHRNPHYWGDDADSFRPERFLEPLKHPAQFIPFSWGMRNCLGYQYAMLSLKTVTSTILRRYQVLPPADLDPAHYEDPLRVRFKIMMMDVDNFMESATSCIQ</sequence>
<evidence type="ECO:0000256" key="13">
    <source>
        <dbReference type="ARBA" id="ARBA00023136"/>
    </source>
</evidence>
<evidence type="ECO:0000256" key="8">
    <source>
        <dbReference type="ARBA" id="ARBA00022824"/>
    </source>
</evidence>
<evidence type="ECO:0000256" key="14">
    <source>
        <dbReference type="PIRSR" id="PIRSR602401-1"/>
    </source>
</evidence>
<dbReference type="GO" id="GO:0004497">
    <property type="term" value="F:monooxygenase activity"/>
    <property type="evidence" value="ECO:0007669"/>
    <property type="project" value="UniProtKB-KW"/>
</dbReference>
<evidence type="ECO:0000256" key="4">
    <source>
        <dbReference type="ARBA" id="ARBA00004406"/>
    </source>
</evidence>
<comment type="function">
    <text evidence="2">May be involved in the metabolism of insect hormones and in the breakdown of synthetic insecticides.</text>
</comment>
<evidence type="ECO:0000256" key="5">
    <source>
        <dbReference type="ARBA" id="ARBA00010617"/>
    </source>
</evidence>
<evidence type="ECO:0000256" key="9">
    <source>
        <dbReference type="ARBA" id="ARBA00022848"/>
    </source>
</evidence>
<evidence type="ECO:0000256" key="2">
    <source>
        <dbReference type="ARBA" id="ARBA00003690"/>
    </source>
</evidence>
<dbReference type="Gene3D" id="1.10.630.10">
    <property type="entry name" value="Cytochrome P450"/>
    <property type="match status" value="1"/>
</dbReference>
<evidence type="ECO:0000256" key="10">
    <source>
        <dbReference type="ARBA" id="ARBA00023002"/>
    </source>
</evidence>
<evidence type="ECO:0000256" key="6">
    <source>
        <dbReference type="ARBA" id="ARBA00022617"/>
    </source>
</evidence>
<organism evidence="16">
    <name type="scientific">Cydia pomonella</name>
    <name type="common">Codling moth</name>
    <dbReference type="NCBI Taxonomy" id="82600"/>
    <lineage>
        <taxon>Eukaryota</taxon>
        <taxon>Metazoa</taxon>
        <taxon>Ecdysozoa</taxon>
        <taxon>Arthropoda</taxon>
        <taxon>Hexapoda</taxon>
        <taxon>Insecta</taxon>
        <taxon>Pterygota</taxon>
        <taxon>Neoptera</taxon>
        <taxon>Endopterygota</taxon>
        <taxon>Lepidoptera</taxon>
        <taxon>Glossata</taxon>
        <taxon>Ditrysia</taxon>
        <taxon>Tortricoidea</taxon>
        <taxon>Tortricidae</taxon>
        <taxon>Olethreutinae</taxon>
        <taxon>Grapholitini</taxon>
        <taxon>Cydia</taxon>
    </lineage>
</organism>
<evidence type="ECO:0000256" key="3">
    <source>
        <dbReference type="ARBA" id="ARBA00004174"/>
    </source>
</evidence>
<keyword evidence="6 14" id="KW-0349">Heme</keyword>
<comment type="subcellular location">
    <subcellularLocation>
        <location evidence="4">Endoplasmic reticulum membrane</location>
        <topology evidence="4">Peripheral membrane protein</topology>
    </subcellularLocation>
    <subcellularLocation>
        <location evidence="3">Microsome membrane</location>
        <topology evidence="3">Peripheral membrane protein</topology>
    </subcellularLocation>
</comment>
<reference evidence="16" key="1">
    <citation type="submission" date="2017-07" db="EMBL/GenBank/DDBJ databases">
        <title>Identification of CYP9s from Cydia pomonella.</title>
        <authorList>
            <person name="Chen Y."/>
            <person name="Wang W."/>
            <person name="Yang X.-Q."/>
        </authorList>
    </citation>
    <scope>NUCLEOTIDE SEQUENCE</scope>
</reference>
<dbReference type="GO" id="GO:0016705">
    <property type="term" value="F:oxidoreductase activity, acting on paired donors, with incorporation or reduction of molecular oxygen"/>
    <property type="evidence" value="ECO:0007669"/>
    <property type="project" value="InterPro"/>
</dbReference>
<keyword evidence="11 14" id="KW-0408">Iron</keyword>
<keyword evidence="13" id="KW-0472">Membrane</keyword>
<keyword evidence="10 15" id="KW-0560">Oxidoreductase</keyword>
<evidence type="ECO:0000313" key="16">
    <source>
        <dbReference type="EMBL" id="AZJ25116.1"/>
    </source>
</evidence>
<dbReference type="PROSITE" id="PS00086">
    <property type="entry name" value="CYTOCHROME_P450"/>
    <property type="match status" value="1"/>
</dbReference>
<gene>
    <name evidence="16" type="primary">CYP341W1</name>
</gene>
<keyword evidence="7 14" id="KW-0479">Metal-binding</keyword>
<dbReference type="InterPro" id="IPR050196">
    <property type="entry name" value="Cytochrome_P450_Monoox"/>
</dbReference>
<evidence type="ECO:0000256" key="11">
    <source>
        <dbReference type="ARBA" id="ARBA00023004"/>
    </source>
</evidence>
<dbReference type="SUPFAM" id="SSF48264">
    <property type="entry name" value="Cytochrome P450"/>
    <property type="match status" value="1"/>
</dbReference>
<evidence type="ECO:0000256" key="7">
    <source>
        <dbReference type="ARBA" id="ARBA00022723"/>
    </source>
</evidence>
<proteinExistence type="evidence at transcript level"/>
<keyword evidence="8" id="KW-0256">Endoplasmic reticulum</keyword>
<keyword evidence="9" id="KW-0492">Microsome</keyword>
<accession>A0A8D4P5T9</accession>
<evidence type="ECO:0000256" key="1">
    <source>
        <dbReference type="ARBA" id="ARBA00001971"/>
    </source>
</evidence>
<dbReference type="PRINTS" id="PR00385">
    <property type="entry name" value="P450"/>
</dbReference>
<dbReference type="InterPro" id="IPR017972">
    <property type="entry name" value="Cyt_P450_CS"/>
</dbReference>
<protein>
    <submittedName>
        <fullName evidence="16">CYP341W1</fullName>
    </submittedName>
</protein>
<evidence type="ECO:0000256" key="15">
    <source>
        <dbReference type="RuleBase" id="RU000461"/>
    </source>
</evidence>
<dbReference type="GO" id="GO:0020037">
    <property type="term" value="F:heme binding"/>
    <property type="evidence" value="ECO:0007669"/>
    <property type="project" value="InterPro"/>
</dbReference>
<evidence type="ECO:0000256" key="12">
    <source>
        <dbReference type="ARBA" id="ARBA00023033"/>
    </source>
</evidence>
<dbReference type="PANTHER" id="PTHR24291:SF189">
    <property type="entry name" value="CYTOCHROME P450 4C3-RELATED"/>
    <property type="match status" value="1"/>
</dbReference>
<dbReference type="Pfam" id="PF00067">
    <property type="entry name" value="p450"/>
    <property type="match status" value="1"/>
</dbReference>
<dbReference type="GO" id="GO:0005506">
    <property type="term" value="F:iron ion binding"/>
    <property type="evidence" value="ECO:0007669"/>
    <property type="project" value="InterPro"/>
</dbReference>
<keyword evidence="12 15" id="KW-0503">Monooxygenase</keyword>
<dbReference type="GO" id="GO:0005789">
    <property type="term" value="C:endoplasmic reticulum membrane"/>
    <property type="evidence" value="ECO:0007669"/>
    <property type="project" value="UniProtKB-SubCell"/>
</dbReference>